<dbReference type="Gene3D" id="3.50.50.60">
    <property type="entry name" value="FAD/NAD(P)-binding domain"/>
    <property type="match status" value="1"/>
</dbReference>
<feature type="domain" description="FAD-binding" evidence="5">
    <location>
        <begin position="9"/>
        <end position="374"/>
    </location>
</feature>
<evidence type="ECO:0000256" key="1">
    <source>
        <dbReference type="ARBA" id="ARBA00022630"/>
    </source>
</evidence>
<evidence type="ECO:0000256" key="4">
    <source>
        <dbReference type="SAM" id="Phobius"/>
    </source>
</evidence>
<evidence type="ECO:0000256" key="3">
    <source>
        <dbReference type="ARBA" id="ARBA00023002"/>
    </source>
</evidence>
<keyword evidence="4" id="KW-0812">Transmembrane</keyword>
<accession>A0A6A6U4D5</accession>
<keyword evidence="3" id="KW-0560">Oxidoreductase</keyword>
<dbReference type="SUPFAM" id="SSF51905">
    <property type="entry name" value="FAD/NAD(P)-binding domain"/>
    <property type="match status" value="1"/>
</dbReference>
<dbReference type="InterPro" id="IPR051104">
    <property type="entry name" value="FAD_monoxygenase"/>
</dbReference>
<proteinExistence type="predicted"/>
<keyword evidence="1" id="KW-0285">Flavoprotein</keyword>
<evidence type="ECO:0000256" key="2">
    <source>
        <dbReference type="ARBA" id="ARBA00022827"/>
    </source>
</evidence>
<evidence type="ECO:0000313" key="6">
    <source>
        <dbReference type="EMBL" id="KAF2666441.1"/>
    </source>
</evidence>
<dbReference type="GO" id="GO:0071949">
    <property type="term" value="F:FAD binding"/>
    <property type="evidence" value="ECO:0007669"/>
    <property type="project" value="InterPro"/>
</dbReference>
<name>A0A6A6U4D5_9PEZI</name>
<dbReference type="SUPFAM" id="SSF54373">
    <property type="entry name" value="FAD-linked reductases, C-terminal domain"/>
    <property type="match status" value="1"/>
</dbReference>
<sequence length="430" mass="47338">MSSQKPTYAIIGGGIAGLTLGIALNKRNINVVIYEAAAHFGEIGAGVAFTANAIEAMKICDPGVYEAFQHVATHNQWESKKNVWFDFLDGMKMDQDSGHQEDLFSISSPVGMNGVHRAAFLDEMVKLVEDQHLAHFGKRLIDCEETEDGKILMKFKDGTTATADALIGCDGIKSVIRHKIAGSDSPAAEYVYTHKYAYRGLIDMDDAVAAIGEERAKNAVMWLGTGRHVLTFPVNKGATMNLVAFCTTEKDWPDYTKSTLPAHREEALKDFEGFGPNVMKLLEMVKPELDIWGIFNLEHELEAYNKGKFVVVGDAGHATSPHHGSGAGFCIEDAAIMATILADPSVTGSPGTIEAAFEAYNTERKVRTQWLVQHSRRQGNLYEYLGEVGRDFNKIEQEITANNFYIEGTDVHGLCSKAIETLQQEIRKIN</sequence>
<dbReference type="GO" id="GO:0044550">
    <property type="term" value="P:secondary metabolite biosynthetic process"/>
    <property type="evidence" value="ECO:0007669"/>
    <property type="project" value="TreeGrafter"/>
</dbReference>
<dbReference type="InterPro" id="IPR002938">
    <property type="entry name" value="FAD-bd"/>
</dbReference>
<evidence type="ECO:0000259" key="5">
    <source>
        <dbReference type="Pfam" id="PF01494"/>
    </source>
</evidence>
<keyword evidence="2" id="KW-0274">FAD</keyword>
<dbReference type="PANTHER" id="PTHR46720:SF3">
    <property type="entry name" value="FAD-BINDING DOMAIN-CONTAINING PROTEIN-RELATED"/>
    <property type="match status" value="1"/>
</dbReference>
<dbReference type="Proteomes" id="UP000799302">
    <property type="component" value="Unassembled WGS sequence"/>
</dbReference>
<keyword evidence="4" id="KW-1133">Transmembrane helix</keyword>
<dbReference type="PANTHER" id="PTHR46720">
    <property type="entry name" value="HYDROXYLASE, PUTATIVE (AFU_ORTHOLOGUE AFUA_3G01460)-RELATED"/>
    <property type="match status" value="1"/>
</dbReference>
<keyword evidence="7" id="KW-1185">Reference proteome</keyword>
<protein>
    <submittedName>
        <fullName evidence="6">FAD/NAD(P)-binding domain-containing protein</fullName>
    </submittedName>
</protein>
<organism evidence="6 7">
    <name type="scientific">Microthyrium microscopicum</name>
    <dbReference type="NCBI Taxonomy" id="703497"/>
    <lineage>
        <taxon>Eukaryota</taxon>
        <taxon>Fungi</taxon>
        <taxon>Dikarya</taxon>
        <taxon>Ascomycota</taxon>
        <taxon>Pezizomycotina</taxon>
        <taxon>Dothideomycetes</taxon>
        <taxon>Dothideomycetes incertae sedis</taxon>
        <taxon>Microthyriales</taxon>
        <taxon>Microthyriaceae</taxon>
        <taxon>Microthyrium</taxon>
    </lineage>
</organism>
<keyword evidence="4" id="KW-0472">Membrane</keyword>
<dbReference type="InterPro" id="IPR036188">
    <property type="entry name" value="FAD/NAD-bd_sf"/>
</dbReference>
<dbReference type="PRINTS" id="PR00420">
    <property type="entry name" value="RNGMNOXGNASE"/>
</dbReference>
<dbReference type="FunFam" id="3.50.50.60:FF:000153">
    <property type="entry name" value="Salicylate hydroxylase, putative"/>
    <property type="match status" value="1"/>
</dbReference>
<evidence type="ECO:0000313" key="7">
    <source>
        <dbReference type="Proteomes" id="UP000799302"/>
    </source>
</evidence>
<feature type="transmembrane region" description="Helical" evidence="4">
    <location>
        <begin position="6"/>
        <end position="24"/>
    </location>
</feature>
<dbReference type="EMBL" id="MU004239">
    <property type="protein sequence ID" value="KAF2666441.1"/>
    <property type="molecule type" value="Genomic_DNA"/>
</dbReference>
<dbReference type="Pfam" id="PF01494">
    <property type="entry name" value="FAD_binding_3"/>
    <property type="match status" value="1"/>
</dbReference>
<gene>
    <name evidence="6" type="ORF">BT63DRAFT_58898</name>
</gene>
<dbReference type="AlphaFoldDB" id="A0A6A6U4D5"/>
<dbReference type="OrthoDB" id="417877at2759"/>
<reference evidence="6" key="1">
    <citation type="journal article" date="2020" name="Stud. Mycol.">
        <title>101 Dothideomycetes genomes: a test case for predicting lifestyles and emergence of pathogens.</title>
        <authorList>
            <person name="Haridas S."/>
            <person name="Albert R."/>
            <person name="Binder M."/>
            <person name="Bloem J."/>
            <person name="Labutti K."/>
            <person name="Salamov A."/>
            <person name="Andreopoulos B."/>
            <person name="Baker S."/>
            <person name="Barry K."/>
            <person name="Bills G."/>
            <person name="Bluhm B."/>
            <person name="Cannon C."/>
            <person name="Castanera R."/>
            <person name="Culley D."/>
            <person name="Daum C."/>
            <person name="Ezra D."/>
            <person name="Gonzalez J."/>
            <person name="Henrissat B."/>
            <person name="Kuo A."/>
            <person name="Liang C."/>
            <person name="Lipzen A."/>
            <person name="Lutzoni F."/>
            <person name="Magnuson J."/>
            <person name="Mondo S."/>
            <person name="Nolan M."/>
            <person name="Ohm R."/>
            <person name="Pangilinan J."/>
            <person name="Park H.-J."/>
            <person name="Ramirez L."/>
            <person name="Alfaro M."/>
            <person name="Sun H."/>
            <person name="Tritt A."/>
            <person name="Yoshinaga Y."/>
            <person name="Zwiers L.-H."/>
            <person name="Turgeon B."/>
            <person name="Goodwin S."/>
            <person name="Spatafora J."/>
            <person name="Crous P."/>
            <person name="Grigoriev I."/>
        </authorList>
    </citation>
    <scope>NUCLEOTIDE SEQUENCE</scope>
    <source>
        <strain evidence="6">CBS 115976</strain>
    </source>
</reference>
<dbReference type="GO" id="GO:0016491">
    <property type="term" value="F:oxidoreductase activity"/>
    <property type="evidence" value="ECO:0007669"/>
    <property type="project" value="UniProtKB-KW"/>
</dbReference>